<feature type="compositionally biased region" description="Low complexity" evidence="1">
    <location>
        <begin position="25"/>
        <end position="44"/>
    </location>
</feature>
<feature type="region of interest" description="Disordered" evidence="1">
    <location>
        <begin position="1"/>
        <end position="62"/>
    </location>
</feature>
<evidence type="ECO:0000313" key="3">
    <source>
        <dbReference type="Proteomes" id="UP001521184"/>
    </source>
</evidence>
<reference evidence="2 3" key="1">
    <citation type="journal article" date="2023" name="Plant Dis.">
        <title>First Report of Diplodia intermedia Causing Canker and Dieback Diseases on Apple Trees in Canada.</title>
        <authorList>
            <person name="Ellouze W."/>
            <person name="Ilyukhin E."/>
            <person name="Sulman M."/>
            <person name="Ali S."/>
        </authorList>
    </citation>
    <scope>NUCLEOTIDE SEQUENCE [LARGE SCALE GENOMIC DNA]</scope>
    <source>
        <strain evidence="2 3">M45-28</strain>
    </source>
</reference>
<name>A0ABR3U370_9PEZI</name>
<sequence length="573" mass="62345">MAPVQSQMVPEEDNPTAIDKSGQQSLTTSTGATATTSAPAPDTSNDNEIKPSNVRFHPTVNEAVPPSQIDRFFQAFYRMMPTIPTGIQEGPTAMNPELHCNNLVKPGGQPRKEMPDNFHHRAGRAGYGERMLARAMENLSSLPASFPSLPTGLPSMPSMPSIPWMPAMPSLSSLPYLRGLERRARRLSDRSYTTLLEPFEPIENPVDQTDESVGEVISADVAVGASTSALHEDGDDNKAEPELGSFSEDDEAYFCVYDDVETDVGYEARRHEAEAQRAQRQQYWDAARNARDTASTMVKAGAQMAFVGARVGAAVMATTAHDQLTDIARDLSVRGARNRLLGSQTAGNEEGRDLDGDRPQPSTVSTHLGELGDSDRFGHCKSSNDDDDDDDDGAVEDQEEGVVTEGLTVIGGVQPIQSPYDQKQQKKIDSSEDRITDTADNTAHKATACLANKDASKPGPTAFDDVDLGHSEFIHPARPDGNDDDDFDVITEEEAGRPRYSLDDVSPHTRRPLNIAHGRGRPVIAARPPVRPAGFQRVPSPGRMSIAMVSERANELPHRRRLSRGNSNSEQQN</sequence>
<accession>A0ABR3U370</accession>
<feature type="compositionally biased region" description="Polar residues" evidence="1">
    <location>
        <begin position="564"/>
        <end position="573"/>
    </location>
</feature>
<evidence type="ECO:0000256" key="1">
    <source>
        <dbReference type="SAM" id="MobiDB-lite"/>
    </source>
</evidence>
<feature type="compositionally biased region" description="Basic and acidic residues" evidence="1">
    <location>
        <begin position="373"/>
        <end position="384"/>
    </location>
</feature>
<feature type="compositionally biased region" description="Basic and acidic residues" evidence="1">
    <location>
        <begin position="423"/>
        <end position="437"/>
    </location>
</feature>
<feature type="compositionally biased region" description="Low complexity" evidence="1">
    <location>
        <begin position="521"/>
        <end position="534"/>
    </location>
</feature>
<feature type="compositionally biased region" description="Acidic residues" evidence="1">
    <location>
        <begin position="482"/>
        <end position="493"/>
    </location>
</feature>
<dbReference type="Proteomes" id="UP001521184">
    <property type="component" value="Unassembled WGS sequence"/>
</dbReference>
<gene>
    <name evidence="2" type="ORF">SLS58_001043</name>
</gene>
<feature type="compositionally biased region" description="Basic and acidic residues" evidence="1">
    <location>
        <begin position="349"/>
        <end position="358"/>
    </location>
</feature>
<keyword evidence="3" id="KW-1185">Reference proteome</keyword>
<protein>
    <submittedName>
        <fullName evidence="2">Uncharacterized protein</fullName>
    </submittedName>
</protein>
<proteinExistence type="predicted"/>
<feature type="compositionally biased region" description="Basic and acidic residues" evidence="1">
    <location>
        <begin position="494"/>
        <end position="507"/>
    </location>
</feature>
<evidence type="ECO:0000313" key="2">
    <source>
        <dbReference type="EMBL" id="KAL1650232.1"/>
    </source>
</evidence>
<comment type="caution">
    <text evidence="2">The sequence shown here is derived from an EMBL/GenBank/DDBJ whole genome shotgun (WGS) entry which is preliminary data.</text>
</comment>
<feature type="compositionally biased region" description="Acidic residues" evidence="1">
    <location>
        <begin position="385"/>
        <end position="402"/>
    </location>
</feature>
<organism evidence="2 3">
    <name type="scientific">Diplodia intermedia</name>
    <dbReference type="NCBI Taxonomy" id="856260"/>
    <lineage>
        <taxon>Eukaryota</taxon>
        <taxon>Fungi</taxon>
        <taxon>Dikarya</taxon>
        <taxon>Ascomycota</taxon>
        <taxon>Pezizomycotina</taxon>
        <taxon>Dothideomycetes</taxon>
        <taxon>Dothideomycetes incertae sedis</taxon>
        <taxon>Botryosphaeriales</taxon>
        <taxon>Botryosphaeriaceae</taxon>
        <taxon>Diplodia</taxon>
    </lineage>
</organism>
<feature type="compositionally biased region" description="Basic and acidic residues" evidence="1">
    <location>
        <begin position="467"/>
        <end position="481"/>
    </location>
</feature>
<feature type="region of interest" description="Disordered" evidence="1">
    <location>
        <begin position="338"/>
        <end position="573"/>
    </location>
</feature>
<dbReference type="EMBL" id="JAKEKT020000004">
    <property type="protein sequence ID" value="KAL1650232.1"/>
    <property type="molecule type" value="Genomic_DNA"/>
</dbReference>